<accession>A0A165LW57</accession>
<dbReference type="EMBL" id="KV425919">
    <property type="protein sequence ID" value="KZV98414.1"/>
    <property type="molecule type" value="Genomic_DNA"/>
</dbReference>
<feature type="transmembrane region" description="Helical" evidence="2">
    <location>
        <begin position="49"/>
        <end position="68"/>
    </location>
</feature>
<organism evidence="4 5">
    <name type="scientific">Exidia glandulosa HHB12029</name>
    <dbReference type="NCBI Taxonomy" id="1314781"/>
    <lineage>
        <taxon>Eukaryota</taxon>
        <taxon>Fungi</taxon>
        <taxon>Dikarya</taxon>
        <taxon>Basidiomycota</taxon>
        <taxon>Agaricomycotina</taxon>
        <taxon>Agaricomycetes</taxon>
        <taxon>Auriculariales</taxon>
        <taxon>Exidiaceae</taxon>
        <taxon>Exidia</taxon>
    </lineage>
</organism>
<evidence type="ECO:0000256" key="2">
    <source>
        <dbReference type="SAM" id="Phobius"/>
    </source>
</evidence>
<gene>
    <name evidence="4" type="ORF">EXIGLDRAFT_746633</name>
</gene>
<name>A0A165LW57_EXIGL</name>
<dbReference type="AlphaFoldDB" id="A0A165LW57"/>
<dbReference type="InterPro" id="IPR045340">
    <property type="entry name" value="DUF6533"/>
</dbReference>
<keyword evidence="2" id="KW-0472">Membrane</keyword>
<feature type="transmembrane region" description="Helical" evidence="2">
    <location>
        <begin position="80"/>
        <end position="100"/>
    </location>
</feature>
<sequence length="436" mass="46447">MVAASATPTGQLQLACLSWFLYDWAISLGREVEYIVSGGCSISKSLYLFIRYLSLAMLLGETVVYVVLDEVSFPVCTRFTASRTAAVLVLVVAVEVAMQIRVFELYERSRRILGVNAALCVASLVPSVTLAVVYSPQAQFTIGDGACSGTSSSTFGVFLVAPILFASYLTAMTVRKTWRSALDGTSAITPFVPVMILVPLAEILVIILSSSTALRPGDSSLGLLHAACAISATRLLRNPSRARAYDDTTSVSDLPTASTAHFELSAVRHGAKDSYWSELAMLDSAVSPATTGFPPASEEATEKSRRRVSTRMSIIAAEAGIALGPNHGRTTPALAATIERQPSSLHLRTNSRPTVTALVTDAELDFEMELGDDGRSLNIVDGVGMKGLSPDASPREDNPLRNSYRRPPSMASLHALASEMSHTQEAAGRNTPASLV</sequence>
<evidence type="ECO:0000313" key="5">
    <source>
        <dbReference type="Proteomes" id="UP000077266"/>
    </source>
</evidence>
<protein>
    <recommendedName>
        <fullName evidence="3">DUF6533 domain-containing protein</fullName>
    </recommendedName>
</protein>
<dbReference type="OrthoDB" id="3349377at2759"/>
<keyword evidence="5" id="KW-1185">Reference proteome</keyword>
<feature type="transmembrane region" description="Helical" evidence="2">
    <location>
        <begin position="112"/>
        <end position="134"/>
    </location>
</feature>
<dbReference type="Pfam" id="PF20151">
    <property type="entry name" value="DUF6533"/>
    <property type="match status" value="1"/>
</dbReference>
<dbReference type="Proteomes" id="UP000077266">
    <property type="component" value="Unassembled WGS sequence"/>
</dbReference>
<evidence type="ECO:0000313" key="4">
    <source>
        <dbReference type="EMBL" id="KZV98414.1"/>
    </source>
</evidence>
<feature type="domain" description="DUF6533" evidence="3">
    <location>
        <begin position="12"/>
        <end position="55"/>
    </location>
</feature>
<evidence type="ECO:0000256" key="1">
    <source>
        <dbReference type="SAM" id="MobiDB-lite"/>
    </source>
</evidence>
<feature type="transmembrane region" description="Helical" evidence="2">
    <location>
        <begin position="186"/>
        <end position="208"/>
    </location>
</feature>
<proteinExistence type="predicted"/>
<reference evidence="4 5" key="1">
    <citation type="journal article" date="2016" name="Mol. Biol. Evol.">
        <title>Comparative Genomics of Early-Diverging Mushroom-Forming Fungi Provides Insights into the Origins of Lignocellulose Decay Capabilities.</title>
        <authorList>
            <person name="Nagy L.G."/>
            <person name="Riley R."/>
            <person name="Tritt A."/>
            <person name="Adam C."/>
            <person name="Daum C."/>
            <person name="Floudas D."/>
            <person name="Sun H."/>
            <person name="Yadav J.S."/>
            <person name="Pangilinan J."/>
            <person name="Larsson K.H."/>
            <person name="Matsuura K."/>
            <person name="Barry K."/>
            <person name="Labutti K."/>
            <person name="Kuo R."/>
            <person name="Ohm R.A."/>
            <person name="Bhattacharya S.S."/>
            <person name="Shirouzu T."/>
            <person name="Yoshinaga Y."/>
            <person name="Martin F.M."/>
            <person name="Grigoriev I.V."/>
            <person name="Hibbett D.S."/>
        </authorList>
    </citation>
    <scope>NUCLEOTIDE SEQUENCE [LARGE SCALE GENOMIC DNA]</scope>
    <source>
        <strain evidence="4 5">HHB12029</strain>
    </source>
</reference>
<keyword evidence="2" id="KW-1133">Transmembrane helix</keyword>
<feature type="region of interest" description="Disordered" evidence="1">
    <location>
        <begin position="385"/>
        <end position="407"/>
    </location>
</feature>
<feature type="transmembrane region" description="Helical" evidence="2">
    <location>
        <begin position="154"/>
        <end position="174"/>
    </location>
</feature>
<keyword evidence="2" id="KW-0812">Transmembrane</keyword>
<dbReference type="InParanoid" id="A0A165LW57"/>
<evidence type="ECO:0000259" key="3">
    <source>
        <dbReference type="Pfam" id="PF20151"/>
    </source>
</evidence>